<comment type="subcellular location">
    <subcellularLocation>
        <location evidence="1">Cytoplasm</location>
        <location evidence="1">Cytoskeleton</location>
        <location evidence="1">Microtubule organizing center</location>
        <location evidence="1">Spindle pole body</location>
    </subcellularLocation>
</comment>
<gene>
    <name evidence="12" type="ORF">KLDO_g3865</name>
</gene>
<evidence type="ECO:0000256" key="3">
    <source>
        <dbReference type="ARBA" id="ARBA00021092"/>
    </source>
</evidence>
<protein>
    <recommendedName>
        <fullName evidence="3">Spindle pole component BBP1</fullName>
    </recommendedName>
</protein>
<feature type="region of interest" description="Disordered" evidence="9">
    <location>
        <begin position="30"/>
        <end position="49"/>
    </location>
</feature>
<dbReference type="OrthoDB" id="4042536at2759"/>
<evidence type="ECO:0000313" key="12">
    <source>
        <dbReference type="EMBL" id="CDO95631.1"/>
    </source>
</evidence>
<feature type="region of interest" description="Disordered" evidence="9">
    <location>
        <begin position="140"/>
        <end position="159"/>
    </location>
</feature>
<name>A0A0A8L968_9SACH</name>
<dbReference type="Pfam" id="PF15271">
    <property type="entry name" value="BBP1_N"/>
    <property type="match status" value="1"/>
</dbReference>
<keyword evidence="6" id="KW-0206">Cytoskeleton</keyword>
<feature type="region of interest" description="Disordered" evidence="9">
    <location>
        <begin position="340"/>
        <end position="375"/>
    </location>
</feature>
<dbReference type="InterPro" id="IPR029328">
    <property type="entry name" value="Bbp1_N"/>
</dbReference>
<evidence type="ECO:0000256" key="6">
    <source>
        <dbReference type="ARBA" id="ARBA00023212"/>
    </source>
</evidence>
<dbReference type="AlphaFoldDB" id="A0A0A8L968"/>
<feature type="compositionally biased region" description="Low complexity" evidence="9">
    <location>
        <begin position="350"/>
        <end position="361"/>
    </location>
</feature>
<feature type="compositionally biased region" description="Polar residues" evidence="9">
    <location>
        <begin position="39"/>
        <end position="49"/>
    </location>
</feature>
<evidence type="ECO:0000256" key="1">
    <source>
        <dbReference type="ARBA" id="ARBA00004317"/>
    </source>
</evidence>
<dbReference type="Proteomes" id="UP000031516">
    <property type="component" value="Unassembled WGS sequence"/>
</dbReference>
<sequence length="391" mass="46240">MGEDNTGGIFKWTIDALFKREASPSAMYDKRIQEDSFDQETYQRPRASSSSELDIYSKYELLQDEEEPDLLRPISMNGLPDEKQDTNTFHARRARDKKVRDTPSIRRAPNLSDPIISKLFQVSEDEPQQDQRFFKPEERRDNNFLPGKFPSPTKNYDEPVLPKHQYVESDRRQNPVEVPAIRTVDYTPEYVRLMDRLSLNNKRLQDLKHDVKEGQKHGLEKETKLKQKYLQIRQELIQELKQSKMIYDNYCKLYYKYKEFKRSFQLPTQPLASSASMLDKIKSLENQVVDMSIENERLRKKSEEQILSLELQKQELQNKFEVEKMVYERRIKDLEEKVYDSQHRMQPATSTSPVSSSSFVPHTHETSDSTASPYKEYNNTIDTQFLRNLVK</sequence>
<accession>A0A0A8L968</accession>
<comment type="function">
    <text evidence="7">Component of the spindle pole body (SPB) required for insertion of the nascent SPB into the nuclear envelope and for the proper execution of spindle pole body (SPB) duplication. Connects the central plaque of the SPB with the half-bridge. Required for proper localization of CDC5 at the SPB and for proper M-phase progression.</text>
</comment>
<evidence type="ECO:0000256" key="5">
    <source>
        <dbReference type="ARBA" id="ARBA00023054"/>
    </source>
</evidence>
<feature type="coiled-coil region" evidence="8">
    <location>
        <begin position="281"/>
        <end position="337"/>
    </location>
</feature>
<dbReference type="EMBL" id="CCBQ010000045">
    <property type="protein sequence ID" value="CDO95631.1"/>
    <property type="molecule type" value="Genomic_DNA"/>
</dbReference>
<evidence type="ECO:0000256" key="4">
    <source>
        <dbReference type="ARBA" id="ARBA00022490"/>
    </source>
</evidence>
<evidence type="ECO:0000259" key="11">
    <source>
        <dbReference type="Pfam" id="PF15272"/>
    </source>
</evidence>
<feature type="domain" description="Spindle pole component Bbp1 N-terminal" evidence="10">
    <location>
        <begin position="5"/>
        <end position="121"/>
    </location>
</feature>
<dbReference type="Pfam" id="PF15272">
    <property type="entry name" value="BBP1_C"/>
    <property type="match status" value="1"/>
</dbReference>
<evidence type="ECO:0000256" key="9">
    <source>
        <dbReference type="SAM" id="MobiDB-lite"/>
    </source>
</evidence>
<organism evidence="12 13">
    <name type="scientific">Kluyveromyces dobzhanskii CBS 2104</name>
    <dbReference type="NCBI Taxonomy" id="1427455"/>
    <lineage>
        <taxon>Eukaryota</taxon>
        <taxon>Fungi</taxon>
        <taxon>Dikarya</taxon>
        <taxon>Ascomycota</taxon>
        <taxon>Saccharomycotina</taxon>
        <taxon>Saccharomycetes</taxon>
        <taxon>Saccharomycetales</taxon>
        <taxon>Saccharomycetaceae</taxon>
        <taxon>Kluyveromyces</taxon>
    </lineage>
</organism>
<evidence type="ECO:0000256" key="2">
    <source>
        <dbReference type="ARBA" id="ARBA00006554"/>
    </source>
</evidence>
<feature type="domain" description="Spindle pole body component Bbp1 C-terminal" evidence="11">
    <location>
        <begin position="185"/>
        <end position="389"/>
    </location>
</feature>
<keyword evidence="4" id="KW-0963">Cytoplasm</keyword>
<dbReference type="GO" id="GO:0005816">
    <property type="term" value="C:spindle pole body"/>
    <property type="evidence" value="ECO:0007669"/>
    <property type="project" value="UniProtKB-SubCell"/>
</dbReference>
<keyword evidence="13" id="KW-1185">Reference proteome</keyword>
<reference evidence="12 13" key="1">
    <citation type="submission" date="2014-03" db="EMBL/GenBank/DDBJ databases">
        <title>The genome of Kluyveromyces dobzhanskii.</title>
        <authorList>
            <person name="Nystedt B."/>
            <person name="Astrom S."/>
        </authorList>
    </citation>
    <scope>NUCLEOTIDE SEQUENCE [LARGE SCALE GENOMIC DNA]</scope>
    <source>
        <strain evidence="12 13">CBS 2104</strain>
    </source>
</reference>
<keyword evidence="5 8" id="KW-0175">Coiled coil</keyword>
<evidence type="ECO:0000256" key="7">
    <source>
        <dbReference type="ARBA" id="ARBA00024676"/>
    </source>
</evidence>
<feature type="region of interest" description="Disordered" evidence="9">
    <location>
        <begin position="72"/>
        <end position="110"/>
    </location>
</feature>
<comment type="caution">
    <text evidence="12">The sequence shown here is derived from an EMBL/GenBank/DDBJ whole genome shotgun (WGS) entry which is preliminary data.</text>
</comment>
<proteinExistence type="inferred from homology"/>
<dbReference type="InterPro" id="IPR029330">
    <property type="entry name" value="Bbp1_C"/>
</dbReference>
<evidence type="ECO:0000256" key="8">
    <source>
        <dbReference type="SAM" id="Coils"/>
    </source>
</evidence>
<evidence type="ECO:0000259" key="10">
    <source>
        <dbReference type="Pfam" id="PF15271"/>
    </source>
</evidence>
<comment type="similarity">
    <text evidence="2">Belongs to the BBP1 family.</text>
</comment>
<evidence type="ECO:0000313" key="13">
    <source>
        <dbReference type="Proteomes" id="UP000031516"/>
    </source>
</evidence>